<evidence type="ECO:0000313" key="1">
    <source>
        <dbReference type="EMBL" id="TGO36201.1"/>
    </source>
</evidence>
<dbReference type="SUPFAM" id="SSF54695">
    <property type="entry name" value="POZ domain"/>
    <property type="match status" value="1"/>
</dbReference>
<protein>
    <recommendedName>
        <fullName evidence="3">BTB domain-containing protein</fullName>
    </recommendedName>
</protein>
<dbReference type="InterPro" id="IPR011333">
    <property type="entry name" value="SKP1/BTB/POZ_sf"/>
</dbReference>
<dbReference type="Gene3D" id="3.30.710.10">
    <property type="entry name" value="Potassium Channel Kv1.1, Chain A"/>
    <property type="match status" value="1"/>
</dbReference>
<accession>A0A4Z1GNT2</accession>
<dbReference type="Proteomes" id="UP000297814">
    <property type="component" value="Unassembled WGS sequence"/>
</dbReference>
<comment type="caution">
    <text evidence="1">The sequence shown here is derived from an EMBL/GenBank/DDBJ whole genome shotgun (WGS) entry which is preliminary data.</text>
</comment>
<dbReference type="AlphaFoldDB" id="A0A4Z1GNT2"/>
<organism evidence="1 2">
    <name type="scientific">Botrytis hyacinthi</name>
    <dbReference type="NCBI Taxonomy" id="278943"/>
    <lineage>
        <taxon>Eukaryota</taxon>
        <taxon>Fungi</taxon>
        <taxon>Dikarya</taxon>
        <taxon>Ascomycota</taxon>
        <taxon>Pezizomycotina</taxon>
        <taxon>Leotiomycetes</taxon>
        <taxon>Helotiales</taxon>
        <taxon>Sclerotiniaceae</taxon>
        <taxon>Botrytis</taxon>
    </lineage>
</organism>
<evidence type="ECO:0008006" key="3">
    <source>
        <dbReference type="Google" id="ProtNLM"/>
    </source>
</evidence>
<reference evidence="1 2" key="1">
    <citation type="submission" date="2017-12" db="EMBL/GenBank/DDBJ databases">
        <title>Comparative genomics of Botrytis spp.</title>
        <authorList>
            <person name="Valero-Jimenez C.A."/>
            <person name="Tapia P."/>
            <person name="Veloso J."/>
            <person name="Silva-Moreno E."/>
            <person name="Staats M."/>
            <person name="Valdes J.H."/>
            <person name="Van Kan J.A.L."/>
        </authorList>
    </citation>
    <scope>NUCLEOTIDE SEQUENCE [LARGE SCALE GENOMIC DNA]</scope>
    <source>
        <strain evidence="1 2">Bh0001</strain>
    </source>
</reference>
<keyword evidence="2" id="KW-1185">Reference proteome</keyword>
<dbReference type="EMBL" id="PQXK01000132">
    <property type="protein sequence ID" value="TGO36201.1"/>
    <property type="molecule type" value="Genomic_DNA"/>
</dbReference>
<sequence length="307" mass="35493">MIQNFLRLVELPLTSRSQIRKDDDRVSICFGNGPPEAPNNKVYHVSRLCLAYHSPRLRKLFDEDVSSRGFDFCEVSKFWRDKPDIFGHIVQYANTGSIIIPTHVANNTLLSACNECSLSSVEKRYKAGLSLSTLAHTWYLADFLMMPHCQNATIDHMYRLLSHIAAHSYKDPDFYDDSPFLIKDFTDAVQIAVTTQSTIFGYRNEVLALLERFLISNSTFHRWSEKQRELIPRLVLENAVCIMRNHSEERRDDADSYTEDVREVDMSILGEYLIYDEIDFGSSEYGLDRCFSFKQDLLKLGEKEEAD</sequence>
<gene>
    <name evidence="1" type="ORF">BHYA_0132g00100</name>
</gene>
<name>A0A4Z1GNT2_9HELO</name>
<proteinExistence type="predicted"/>
<evidence type="ECO:0000313" key="2">
    <source>
        <dbReference type="Proteomes" id="UP000297814"/>
    </source>
</evidence>